<evidence type="ECO:0000256" key="3">
    <source>
        <dbReference type="ARBA" id="ARBA00023082"/>
    </source>
</evidence>
<dbReference type="InterPro" id="IPR013324">
    <property type="entry name" value="RNA_pol_sigma_r3/r4-like"/>
</dbReference>
<evidence type="ECO:0000256" key="1">
    <source>
        <dbReference type="ARBA" id="ARBA00022490"/>
    </source>
</evidence>
<keyword evidence="3 6" id="KW-0731">Sigma factor</keyword>
<comment type="function">
    <text evidence="6">Sigma factors are initiation factors that promote the attachment of RNA polymerase to specific initiation sites and are then released. This sigma factor controls the expression of flagella-related genes.</text>
</comment>
<comment type="similarity">
    <text evidence="6">Belongs to the sigma-70 factor family. FliA subfamily.</text>
</comment>
<name>A0A178LE22_9PSED</name>
<dbReference type="Pfam" id="PF04545">
    <property type="entry name" value="Sigma70_r4"/>
    <property type="match status" value="1"/>
</dbReference>
<dbReference type="GO" id="GO:0005737">
    <property type="term" value="C:cytoplasm"/>
    <property type="evidence" value="ECO:0007669"/>
    <property type="project" value="UniProtKB-SubCell"/>
</dbReference>
<dbReference type="GO" id="GO:0003899">
    <property type="term" value="F:DNA-directed RNA polymerase activity"/>
    <property type="evidence" value="ECO:0007669"/>
    <property type="project" value="InterPro"/>
</dbReference>
<dbReference type="InterPro" id="IPR012845">
    <property type="entry name" value="RNA_pol_sigma_FliA_WhiG"/>
</dbReference>
<feature type="short sequence motif" description="Interaction with polymerase core subunit RpoC" evidence="6">
    <location>
        <begin position="41"/>
        <end position="44"/>
    </location>
</feature>
<evidence type="ECO:0000259" key="7">
    <source>
        <dbReference type="Pfam" id="PF04539"/>
    </source>
</evidence>
<dbReference type="HAMAP" id="MF_00962">
    <property type="entry name" value="Sigma70_FliA"/>
    <property type="match status" value="1"/>
</dbReference>
<dbReference type="PRINTS" id="PR00046">
    <property type="entry name" value="SIGMA70FCT"/>
</dbReference>
<dbReference type="Pfam" id="PF04539">
    <property type="entry name" value="Sigma70_r3"/>
    <property type="match status" value="1"/>
</dbReference>
<evidence type="ECO:0000256" key="4">
    <source>
        <dbReference type="ARBA" id="ARBA00023125"/>
    </source>
</evidence>
<dbReference type="FunFam" id="1.20.140.160:FF:000001">
    <property type="entry name" value="RNA polymerase sigma factor FliA"/>
    <property type="match status" value="1"/>
</dbReference>
<feature type="DNA-binding region" description="H-T-H motif" evidence="6">
    <location>
        <begin position="203"/>
        <end position="222"/>
    </location>
</feature>
<evidence type="ECO:0000259" key="9">
    <source>
        <dbReference type="Pfam" id="PF04545"/>
    </source>
</evidence>
<dbReference type="AlphaFoldDB" id="A0A178LE22"/>
<dbReference type="NCBIfam" id="TIGR02937">
    <property type="entry name" value="sigma70-ECF"/>
    <property type="match status" value="1"/>
</dbReference>
<dbReference type="PANTHER" id="PTHR30385">
    <property type="entry name" value="SIGMA FACTOR F FLAGELLAR"/>
    <property type="match status" value="1"/>
</dbReference>
<evidence type="ECO:0000259" key="8">
    <source>
        <dbReference type="Pfam" id="PF04542"/>
    </source>
</evidence>
<dbReference type="InterPro" id="IPR028617">
    <property type="entry name" value="Sigma70_FliA"/>
</dbReference>
<comment type="caution">
    <text evidence="10">The sequence shown here is derived from an EMBL/GenBank/DDBJ whole genome shotgun (WGS) entry which is preliminary data.</text>
</comment>
<dbReference type="InterPro" id="IPR007624">
    <property type="entry name" value="RNA_pol_sigma70_r3"/>
</dbReference>
<dbReference type="GO" id="GO:0006352">
    <property type="term" value="P:DNA-templated transcription initiation"/>
    <property type="evidence" value="ECO:0007669"/>
    <property type="project" value="UniProtKB-UniRule"/>
</dbReference>
<sequence>MYSKTSERTQQEQLINRYAPLVKRIAYHLLARLPASVQVEDLMQAGMIGLLEASRKYDAGKGASFETYAGIRIRGAMLDEVRKGDWAPRSVHRNTRMVTDAIRAVEARTGRDAKDSEVAAELKLSLDEYYGILGDTMGSRLFSFDDLMEGGEHGLEESGSHELEPGRGLEDQRFRKALADAIANLPERERLVLSLYYDEELNLKEIGEVLGVSESRVCQLHSQCAARLRARLAEWRSR</sequence>
<feature type="region of interest" description="Sigma-70 factor domain-4" evidence="6">
    <location>
        <begin position="181"/>
        <end position="229"/>
    </location>
</feature>
<protein>
    <recommendedName>
        <fullName evidence="6">RNA polymerase sigma factor FliA</fullName>
    </recommendedName>
    <alternativeName>
        <fullName evidence="6">RNA polymerase sigma factor for flagellar operon</fullName>
    </alternativeName>
    <alternativeName>
        <fullName evidence="6">Sigma F</fullName>
    </alternativeName>
    <alternativeName>
        <fullName evidence="6">Sigma-28</fullName>
    </alternativeName>
</protein>
<gene>
    <name evidence="6 10" type="primary">fliA</name>
    <name evidence="10" type="ORF">A4V15_04230</name>
</gene>
<dbReference type="InterPro" id="IPR000943">
    <property type="entry name" value="RNA_pol_sigma70"/>
</dbReference>
<dbReference type="NCBIfam" id="NF005413">
    <property type="entry name" value="PRK06986.1"/>
    <property type="match status" value="1"/>
</dbReference>
<feature type="domain" description="RNA polymerase sigma-70 region 3" evidence="7">
    <location>
        <begin position="95"/>
        <end position="151"/>
    </location>
</feature>
<dbReference type="Gene3D" id="1.10.1740.10">
    <property type="match status" value="1"/>
</dbReference>
<dbReference type="EMBL" id="LWCR01000023">
    <property type="protein sequence ID" value="OAN28277.1"/>
    <property type="molecule type" value="Genomic_DNA"/>
</dbReference>
<dbReference type="SUPFAM" id="SSF88659">
    <property type="entry name" value="Sigma3 and sigma4 domains of RNA polymerase sigma factors"/>
    <property type="match status" value="2"/>
</dbReference>
<dbReference type="InterPro" id="IPR007627">
    <property type="entry name" value="RNA_pol_sigma70_r2"/>
</dbReference>
<dbReference type="InterPro" id="IPR007630">
    <property type="entry name" value="RNA_pol_sigma70_r4"/>
</dbReference>
<dbReference type="InterPro" id="IPR013325">
    <property type="entry name" value="RNA_pol_sigma_r2"/>
</dbReference>
<evidence type="ECO:0000256" key="6">
    <source>
        <dbReference type="HAMAP-Rule" id="MF_00962"/>
    </source>
</evidence>
<dbReference type="FunFam" id="1.10.1740.10:FF:000002">
    <property type="entry name" value="RNA polymerase sigma factor FliA"/>
    <property type="match status" value="1"/>
</dbReference>
<dbReference type="PIRSF" id="PIRSF000770">
    <property type="entry name" value="RNA_pol_sigma-SigE/K"/>
    <property type="match status" value="1"/>
</dbReference>
<dbReference type="NCBIfam" id="TIGR02479">
    <property type="entry name" value="FliA_WhiG"/>
    <property type="match status" value="1"/>
</dbReference>
<keyword evidence="1 6" id="KW-0963">Cytoplasm</keyword>
<keyword evidence="2 6" id="KW-0805">Transcription regulation</keyword>
<dbReference type="GO" id="GO:0016987">
    <property type="term" value="F:sigma factor activity"/>
    <property type="evidence" value="ECO:0007669"/>
    <property type="project" value="UniProtKB-UniRule"/>
</dbReference>
<feature type="domain" description="RNA polymerase sigma-70 region 4" evidence="9">
    <location>
        <begin position="181"/>
        <end position="230"/>
    </location>
</feature>
<evidence type="ECO:0000313" key="10">
    <source>
        <dbReference type="EMBL" id="OAN28277.1"/>
    </source>
</evidence>
<dbReference type="SUPFAM" id="SSF88946">
    <property type="entry name" value="Sigma2 domain of RNA polymerase sigma factors"/>
    <property type="match status" value="1"/>
</dbReference>
<dbReference type="InterPro" id="IPR014284">
    <property type="entry name" value="RNA_pol_sigma-70_dom"/>
</dbReference>
<comment type="subcellular location">
    <subcellularLocation>
        <location evidence="6">Cytoplasm</location>
    </subcellularLocation>
</comment>
<comment type="caution">
    <text evidence="6">Lacks conserved residue(s) required for the propagation of feature annotation.</text>
</comment>
<keyword evidence="5 6" id="KW-0804">Transcription</keyword>
<dbReference type="PANTHER" id="PTHR30385:SF7">
    <property type="entry name" value="RNA POLYMERASE SIGMA FACTOR FLIA"/>
    <property type="match status" value="1"/>
</dbReference>
<feature type="region of interest" description="Sigma-70 factor domain-2" evidence="6">
    <location>
        <begin position="14"/>
        <end position="86"/>
    </location>
</feature>
<evidence type="ECO:0000256" key="2">
    <source>
        <dbReference type="ARBA" id="ARBA00023015"/>
    </source>
</evidence>
<feature type="domain" description="RNA polymerase sigma-70 region 2" evidence="8">
    <location>
        <begin position="14"/>
        <end position="86"/>
    </location>
</feature>
<dbReference type="Proteomes" id="UP000078356">
    <property type="component" value="Unassembled WGS sequence"/>
</dbReference>
<dbReference type="Gene3D" id="1.20.140.160">
    <property type="match status" value="1"/>
</dbReference>
<dbReference type="Pfam" id="PF04542">
    <property type="entry name" value="Sigma70_r2"/>
    <property type="match status" value="1"/>
</dbReference>
<reference evidence="10 11" key="1">
    <citation type="submission" date="2016-04" db="EMBL/GenBank/DDBJ databases">
        <title>Draft Genome Sequences of Staphylococcus capitis Strain H36, S. capitis Strain H65, S. cohnii Strain H62, S. hominis Strain H69, Mycobacterium iranicum Strain H39, Plantibacter sp. Strain H53, Pseudomonas oryzihabitans Strain H72, and Microbacterium sp. Strain H83, isolated from residential settings.</title>
        <authorList>
            <person name="Lymperopoulou D."/>
            <person name="Adams R.I."/>
            <person name="Lindow S."/>
            <person name="Coil D.A."/>
            <person name="Jospin G."/>
            <person name="Eisen J.A."/>
        </authorList>
    </citation>
    <scope>NUCLEOTIDE SEQUENCE [LARGE SCALE GENOMIC DNA]</scope>
    <source>
        <strain evidence="10 11">H72</strain>
    </source>
</reference>
<evidence type="ECO:0000256" key="5">
    <source>
        <dbReference type="ARBA" id="ARBA00023163"/>
    </source>
</evidence>
<keyword evidence="4 6" id="KW-0238">DNA-binding</keyword>
<dbReference type="GO" id="GO:0003677">
    <property type="term" value="F:DNA binding"/>
    <property type="evidence" value="ECO:0007669"/>
    <property type="project" value="UniProtKB-UniRule"/>
</dbReference>
<evidence type="ECO:0000313" key="11">
    <source>
        <dbReference type="Proteomes" id="UP000078356"/>
    </source>
</evidence>
<dbReference type="CDD" id="cd06171">
    <property type="entry name" value="Sigma70_r4"/>
    <property type="match status" value="1"/>
</dbReference>
<organism evidence="10 11">
    <name type="scientific">Pseudomonas oryzihabitans</name>
    <dbReference type="NCBI Taxonomy" id="47885"/>
    <lineage>
        <taxon>Bacteria</taxon>
        <taxon>Pseudomonadati</taxon>
        <taxon>Pseudomonadota</taxon>
        <taxon>Gammaproteobacteria</taxon>
        <taxon>Pseudomonadales</taxon>
        <taxon>Pseudomonadaceae</taxon>
        <taxon>Pseudomonas</taxon>
    </lineage>
</organism>
<proteinExistence type="inferred from homology"/>
<accession>A0A178LE22</accession>